<dbReference type="AlphaFoldDB" id="A0A4X1TZG2"/>
<organism evidence="2 3">
    <name type="scientific">Sus scrofa</name>
    <name type="common">Pig</name>
    <dbReference type="NCBI Taxonomy" id="9823"/>
    <lineage>
        <taxon>Eukaryota</taxon>
        <taxon>Metazoa</taxon>
        <taxon>Chordata</taxon>
        <taxon>Craniata</taxon>
        <taxon>Vertebrata</taxon>
        <taxon>Euteleostomi</taxon>
        <taxon>Mammalia</taxon>
        <taxon>Eutheria</taxon>
        <taxon>Laurasiatheria</taxon>
        <taxon>Artiodactyla</taxon>
        <taxon>Suina</taxon>
        <taxon>Suidae</taxon>
        <taxon>Sus</taxon>
    </lineage>
</organism>
<proteinExistence type="predicted"/>
<name>A0A4X1TZG2_PIG</name>
<dbReference type="Pfam" id="PF00095">
    <property type="entry name" value="WAP"/>
    <property type="match status" value="1"/>
</dbReference>
<dbReference type="Gene3D" id="4.10.75.10">
    <property type="entry name" value="Elafin-like"/>
    <property type="match status" value="1"/>
</dbReference>
<reference evidence="2" key="2">
    <citation type="submission" date="2025-08" db="UniProtKB">
        <authorList>
            <consortium name="Ensembl"/>
        </authorList>
    </citation>
    <scope>IDENTIFICATION</scope>
</reference>
<dbReference type="Proteomes" id="UP000314985">
    <property type="component" value="Chromosome 17"/>
</dbReference>
<evidence type="ECO:0000313" key="3">
    <source>
        <dbReference type="Proteomes" id="UP000314985"/>
    </source>
</evidence>
<dbReference type="InterPro" id="IPR036645">
    <property type="entry name" value="Elafin-like_sf"/>
</dbReference>
<dbReference type="GO" id="GO:0030414">
    <property type="term" value="F:peptidase inhibitor activity"/>
    <property type="evidence" value="ECO:0007669"/>
    <property type="project" value="InterPro"/>
</dbReference>
<accession>A0A4X1TZG2</accession>
<dbReference type="GO" id="GO:0005576">
    <property type="term" value="C:extracellular region"/>
    <property type="evidence" value="ECO:0007669"/>
    <property type="project" value="InterPro"/>
</dbReference>
<evidence type="ECO:0000313" key="2">
    <source>
        <dbReference type="Ensembl" id="ENSSSCP00070020961.1"/>
    </source>
</evidence>
<dbReference type="InterPro" id="IPR008197">
    <property type="entry name" value="WAP_dom"/>
</dbReference>
<feature type="domain" description="WAP" evidence="1">
    <location>
        <begin position="72"/>
        <end position="102"/>
    </location>
</feature>
<reference evidence="2 3" key="1">
    <citation type="submission" date="2017-08" db="EMBL/GenBank/DDBJ databases">
        <title>USMARCv1.0.</title>
        <authorList>
            <person name="Hannum G.I."/>
            <person name="Koren S."/>
            <person name="Schroeder S.G."/>
            <person name="Chin S.C."/>
            <person name="Nonneman D.J."/>
            <person name="Becker S.A."/>
            <person name="Rosen B.D."/>
            <person name="Bickhart D.M."/>
            <person name="Putnam N.H."/>
            <person name="Green R.E."/>
            <person name="Tuggle C.K."/>
            <person name="Liu H."/>
            <person name="Rohrer G.A."/>
            <person name="Warr A."/>
            <person name="Hall R."/>
            <person name="Kim K."/>
            <person name="Hume D.A."/>
            <person name="Talbot R."/>
            <person name="Chow W."/>
            <person name="Howe K."/>
            <person name="Schwartz A.S."/>
            <person name="Watson M."/>
            <person name="Archibald A.L."/>
            <person name="Phillippy A.M."/>
            <person name="Smith T.P.L."/>
        </authorList>
    </citation>
    <scope>NUCLEOTIDE SEQUENCE [LARGE SCALE GENOMIC DNA]</scope>
</reference>
<dbReference type="SUPFAM" id="SSF57256">
    <property type="entry name" value="Elafin-like"/>
    <property type="match status" value="1"/>
</dbReference>
<sequence>MVTAPDPLQPPAAIDLLGLRELRLSKQEGCLKAPLAITVSWPLPACRLKLGLYFRGLPPPPTVHLAGTGAEKSGVCPALEVDLNCRQEFLSDGDCADNLKCCWLAVPPSARHPKQVSCPELDINYPQLSLGRDQCKANSRCQASGDAASVCGMASHITHVF</sequence>
<dbReference type="Ensembl" id="ENSSSCT00070025296.1">
    <property type="protein sequence ID" value="ENSSSCP00070020961.1"/>
    <property type="gene ID" value="ENSSSCG00070012951.1"/>
</dbReference>
<protein>
    <recommendedName>
        <fullName evidence="1">WAP domain-containing protein</fullName>
    </recommendedName>
</protein>
<evidence type="ECO:0000259" key="1">
    <source>
        <dbReference type="Pfam" id="PF00095"/>
    </source>
</evidence>